<organism evidence="2 3">
    <name type="scientific">Isobaculum melis</name>
    <dbReference type="NCBI Taxonomy" id="142588"/>
    <lineage>
        <taxon>Bacteria</taxon>
        <taxon>Bacillati</taxon>
        <taxon>Bacillota</taxon>
        <taxon>Bacilli</taxon>
        <taxon>Lactobacillales</taxon>
        <taxon>Carnobacteriaceae</taxon>
        <taxon>Isobaculum</taxon>
    </lineage>
</organism>
<gene>
    <name evidence="2" type="ORF">SAMN04488559_105118</name>
</gene>
<dbReference type="EMBL" id="FOHA01000005">
    <property type="protein sequence ID" value="SER76793.1"/>
    <property type="molecule type" value="Genomic_DNA"/>
</dbReference>
<dbReference type="PANTHER" id="PTHR34989">
    <property type="entry name" value="PROTEIN HDED"/>
    <property type="match status" value="1"/>
</dbReference>
<feature type="transmembrane region" description="Helical" evidence="1">
    <location>
        <begin position="12"/>
        <end position="28"/>
    </location>
</feature>
<feature type="transmembrane region" description="Helical" evidence="1">
    <location>
        <begin position="34"/>
        <end position="57"/>
    </location>
</feature>
<protein>
    <submittedName>
        <fullName evidence="2">Uncharacterized membrane protein HdeD, DUF308 family</fullName>
    </submittedName>
</protein>
<dbReference type="RefSeq" id="WP_177165687.1">
    <property type="nucleotide sequence ID" value="NZ_FOHA01000005.1"/>
</dbReference>
<evidence type="ECO:0000313" key="3">
    <source>
        <dbReference type="Proteomes" id="UP000198948"/>
    </source>
</evidence>
<evidence type="ECO:0000256" key="1">
    <source>
        <dbReference type="SAM" id="Phobius"/>
    </source>
</evidence>
<dbReference type="Pfam" id="PF03729">
    <property type="entry name" value="DUF308"/>
    <property type="match status" value="1"/>
</dbReference>
<keyword evidence="1" id="KW-0812">Transmembrane</keyword>
<dbReference type="Proteomes" id="UP000198948">
    <property type="component" value="Unassembled WGS sequence"/>
</dbReference>
<evidence type="ECO:0000313" key="2">
    <source>
        <dbReference type="EMBL" id="SER76793.1"/>
    </source>
</evidence>
<accession>A0A1H9RXE5</accession>
<dbReference type="AlphaFoldDB" id="A0A1H9RXE5"/>
<proteinExistence type="predicted"/>
<reference evidence="2 3" key="1">
    <citation type="submission" date="2016-10" db="EMBL/GenBank/DDBJ databases">
        <authorList>
            <person name="de Groot N.N."/>
        </authorList>
    </citation>
    <scope>NUCLEOTIDE SEQUENCE [LARGE SCALE GENOMIC DNA]</scope>
    <source>
        <strain evidence="2 3">DSM 13760</strain>
    </source>
</reference>
<dbReference type="STRING" id="142588.SAMN04488559_105118"/>
<keyword evidence="1" id="KW-0472">Membrane</keyword>
<dbReference type="GO" id="GO:0005886">
    <property type="term" value="C:plasma membrane"/>
    <property type="evidence" value="ECO:0007669"/>
    <property type="project" value="TreeGrafter"/>
</dbReference>
<feature type="transmembrane region" description="Helical" evidence="1">
    <location>
        <begin position="124"/>
        <end position="144"/>
    </location>
</feature>
<dbReference type="PANTHER" id="PTHR34989:SF1">
    <property type="entry name" value="PROTEIN HDED"/>
    <property type="match status" value="1"/>
</dbReference>
<name>A0A1H9RXE5_9LACT</name>
<feature type="transmembrane region" description="Helical" evidence="1">
    <location>
        <begin position="94"/>
        <end position="112"/>
    </location>
</feature>
<dbReference type="InterPro" id="IPR005325">
    <property type="entry name" value="DUF308_memb"/>
</dbReference>
<feature type="transmembrane region" description="Helical" evidence="1">
    <location>
        <begin position="150"/>
        <end position="170"/>
    </location>
</feature>
<dbReference type="InterPro" id="IPR052712">
    <property type="entry name" value="Acid_resist_chaperone_HdeD"/>
</dbReference>
<keyword evidence="1" id="KW-1133">Transmembrane helix</keyword>
<keyword evidence="3" id="KW-1185">Reference proteome</keyword>
<feature type="transmembrane region" description="Helical" evidence="1">
    <location>
        <begin position="69"/>
        <end position="88"/>
    </location>
</feature>
<sequence length="180" mass="20131">MNEKQTKFGWSEFLIGLIFILFGSMAINRPIANLLAITLLFGLGGIVKGIFLISGYVGIKKGTAYHATYMLIMGIIDIIFGLILVFNLGIGAQVLPFIFATWFIINSIFRLFHAYQTKKIGTGYYWLTIIVNLIGVVLGVLLLMNPFSSALAISFLMSFYFYLFGFIYLMDAFIGKKSSK</sequence>